<sequence>MHEVSHDSQGQSAQGGNRNRSGAFLALSCVGLIAAPALAQESGSGEESGQTRLGGVTVTDTAINDSYDRKESSSVKFTAPLLDTPKSVTVIPREVIEDRGFTSLVDILRTTPGITLGSGEGGTPMGDRPLVRGYESVTDMQIDGLRAVARFSHEVYNLESVEVVKGPGGAFNGRGSTGGAINLVTKTPQATDFVAVRGTVGTDETKRVTADINHQLTDGIAVRLNVMGHDGDVAGRDAVKVSRWGFSPSIAFGLGGPARATFAYSYLKTDDIPDFGHPFQNSGTATPLKLRRKNFYGFANRDFRETEGHFGSAVLEYDVTSGITLRNSTRLARTTNEYIVSRPSFNTTTATPATGLVAVDFRSANILSEGFLNQTDLRGKFNTGGIEHSFITGVEYSKEKQRNRPAWAQTPNTGLLQSLDNPNPYATFNPLVKTPFTTPAVPIVHETYAAFLFDTISLSEQFQINLGIRYDDYEVSDAARSAKNDFWNYQAGLVYKPVPFGSIYVSYGTSSNPTGECAGMAGGAEGAGACTLTANNVNLKPERAKSWELGTKWDLFGEQLSLTAALFQTEKTNARATDPVTNTVQLIGNTRVRGFEVGVSGNITPEWNIFGGYTYLDPELIDDGAGSNDGNRIKFVASHSFSLWTTYKLTPDFDLGGGVNYVGRRYVNDANTQWFRPYARLDATIGYKVSDNLDLRVNVQNLTNKLYYDASHVGIFANVAPGRSALLTANLRY</sequence>
<keyword evidence="13 14" id="KW-0998">Cell outer membrane</keyword>
<keyword evidence="11 14" id="KW-0472">Membrane</keyword>
<dbReference type="Proteomes" id="UP000571950">
    <property type="component" value="Unassembled WGS sequence"/>
</dbReference>
<comment type="subcellular location">
    <subcellularLocation>
        <location evidence="1 14">Cell outer membrane</location>
        <topology evidence="1 14">Multi-pass membrane protein</topology>
    </subcellularLocation>
</comment>
<evidence type="ECO:0000256" key="13">
    <source>
        <dbReference type="ARBA" id="ARBA00023237"/>
    </source>
</evidence>
<dbReference type="CDD" id="cd01347">
    <property type="entry name" value="ligand_gated_channel"/>
    <property type="match status" value="1"/>
</dbReference>
<keyword evidence="12 19" id="KW-0675">Receptor</keyword>
<dbReference type="Pfam" id="PF07715">
    <property type="entry name" value="Plug"/>
    <property type="match status" value="1"/>
</dbReference>
<dbReference type="FunFam" id="2.170.130.10:FF:000001">
    <property type="entry name" value="Catecholate siderophore TonB-dependent receptor"/>
    <property type="match status" value="1"/>
</dbReference>
<feature type="domain" description="TonB-dependent receptor plug" evidence="18">
    <location>
        <begin position="81"/>
        <end position="180"/>
    </location>
</feature>
<dbReference type="AlphaFoldDB" id="A0A7W6FNN6"/>
<dbReference type="PROSITE" id="PS52016">
    <property type="entry name" value="TONB_DEPENDENT_REC_3"/>
    <property type="match status" value="1"/>
</dbReference>
<keyword evidence="8" id="KW-0408">Iron</keyword>
<evidence type="ECO:0000256" key="12">
    <source>
        <dbReference type="ARBA" id="ARBA00023170"/>
    </source>
</evidence>
<dbReference type="NCBIfam" id="TIGR01783">
    <property type="entry name" value="TonB-siderophor"/>
    <property type="match status" value="1"/>
</dbReference>
<evidence type="ECO:0000256" key="5">
    <source>
        <dbReference type="ARBA" id="ARBA00022496"/>
    </source>
</evidence>
<keyword evidence="4 14" id="KW-1134">Transmembrane beta strand</keyword>
<evidence type="ECO:0000313" key="19">
    <source>
        <dbReference type="EMBL" id="MBB3924732.1"/>
    </source>
</evidence>
<evidence type="ECO:0000256" key="2">
    <source>
        <dbReference type="ARBA" id="ARBA00009810"/>
    </source>
</evidence>
<dbReference type="PANTHER" id="PTHR32552">
    <property type="entry name" value="FERRICHROME IRON RECEPTOR-RELATED"/>
    <property type="match status" value="1"/>
</dbReference>
<feature type="domain" description="TonB-dependent receptor-like beta-barrel" evidence="17">
    <location>
        <begin position="254"/>
        <end position="702"/>
    </location>
</feature>
<protein>
    <submittedName>
        <fullName evidence="19">Catecholate siderophore receptor</fullName>
    </submittedName>
</protein>
<evidence type="ECO:0000256" key="7">
    <source>
        <dbReference type="ARBA" id="ARBA00022729"/>
    </source>
</evidence>
<evidence type="ECO:0000256" key="14">
    <source>
        <dbReference type="PROSITE-ProRule" id="PRU01360"/>
    </source>
</evidence>
<evidence type="ECO:0000256" key="16">
    <source>
        <dbReference type="SAM" id="SignalP"/>
    </source>
</evidence>
<dbReference type="RefSeq" id="WP_223177239.1">
    <property type="nucleotide sequence ID" value="NZ_BSPS01000026.1"/>
</dbReference>
<name>A0A7W6FNN6_9SPHN</name>
<dbReference type="Pfam" id="PF00593">
    <property type="entry name" value="TonB_dep_Rec_b-barrel"/>
    <property type="match status" value="1"/>
</dbReference>
<dbReference type="SUPFAM" id="SSF56935">
    <property type="entry name" value="Porins"/>
    <property type="match status" value="1"/>
</dbReference>
<feature type="signal peptide" evidence="16">
    <location>
        <begin position="1"/>
        <end position="39"/>
    </location>
</feature>
<reference evidence="19 20" key="1">
    <citation type="submission" date="2020-08" db="EMBL/GenBank/DDBJ databases">
        <title>Genomic Encyclopedia of Type Strains, Phase IV (KMG-IV): sequencing the most valuable type-strain genomes for metagenomic binning, comparative biology and taxonomic classification.</title>
        <authorList>
            <person name="Goeker M."/>
        </authorList>
    </citation>
    <scope>NUCLEOTIDE SEQUENCE [LARGE SCALE GENOMIC DNA]</scope>
    <source>
        <strain evidence="19 20">DSM 26189</strain>
    </source>
</reference>
<proteinExistence type="inferred from homology"/>
<dbReference type="Gene3D" id="2.40.170.20">
    <property type="entry name" value="TonB-dependent receptor, beta-barrel domain"/>
    <property type="match status" value="1"/>
</dbReference>
<keyword evidence="6 14" id="KW-0812">Transmembrane</keyword>
<keyword evidence="3 14" id="KW-0813">Transport</keyword>
<evidence type="ECO:0000256" key="8">
    <source>
        <dbReference type="ARBA" id="ARBA00023004"/>
    </source>
</evidence>
<keyword evidence="5" id="KW-0410">Iron transport</keyword>
<evidence type="ECO:0000256" key="1">
    <source>
        <dbReference type="ARBA" id="ARBA00004571"/>
    </source>
</evidence>
<keyword evidence="7 16" id="KW-0732">Signal</keyword>
<gene>
    <name evidence="19" type="ORF">GGR43_000426</name>
</gene>
<comment type="caution">
    <text evidence="19">The sequence shown here is derived from an EMBL/GenBank/DDBJ whole genome shotgun (WGS) entry which is preliminary data.</text>
</comment>
<accession>A0A7W6FNN6</accession>
<dbReference type="EMBL" id="JACIDT010000001">
    <property type="protein sequence ID" value="MBB3924732.1"/>
    <property type="molecule type" value="Genomic_DNA"/>
</dbReference>
<comment type="similarity">
    <text evidence="2 14 15">Belongs to the TonB-dependent receptor family.</text>
</comment>
<dbReference type="InterPro" id="IPR039426">
    <property type="entry name" value="TonB-dep_rcpt-like"/>
</dbReference>
<evidence type="ECO:0000256" key="6">
    <source>
        <dbReference type="ARBA" id="ARBA00022692"/>
    </source>
</evidence>
<evidence type="ECO:0000259" key="18">
    <source>
        <dbReference type="Pfam" id="PF07715"/>
    </source>
</evidence>
<dbReference type="InterPro" id="IPR010105">
    <property type="entry name" value="TonB_sidphr_rcpt"/>
</dbReference>
<evidence type="ECO:0000256" key="4">
    <source>
        <dbReference type="ARBA" id="ARBA00022452"/>
    </source>
</evidence>
<feature type="chain" id="PRO_5030927547" evidence="16">
    <location>
        <begin position="40"/>
        <end position="733"/>
    </location>
</feature>
<dbReference type="Gene3D" id="2.170.130.10">
    <property type="entry name" value="TonB-dependent receptor, plug domain"/>
    <property type="match status" value="1"/>
</dbReference>
<dbReference type="GO" id="GO:0009279">
    <property type="term" value="C:cell outer membrane"/>
    <property type="evidence" value="ECO:0007669"/>
    <property type="project" value="UniProtKB-SubCell"/>
</dbReference>
<dbReference type="GO" id="GO:0038023">
    <property type="term" value="F:signaling receptor activity"/>
    <property type="evidence" value="ECO:0007669"/>
    <property type="project" value="InterPro"/>
</dbReference>
<evidence type="ECO:0000256" key="10">
    <source>
        <dbReference type="ARBA" id="ARBA00023077"/>
    </source>
</evidence>
<dbReference type="InterPro" id="IPR036942">
    <property type="entry name" value="Beta-barrel_TonB_sf"/>
</dbReference>
<evidence type="ECO:0000256" key="9">
    <source>
        <dbReference type="ARBA" id="ARBA00023065"/>
    </source>
</evidence>
<keyword evidence="9" id="KW-0406">Ion transport</keyword>
<keyword evidence="20" id="KW-1185">Reference proteome</keyword>
<keyword evidence="10 15" id="KW-0798">TonB box</keyword>
<organism evidence="19 20">
    <name type="scientific">Sphingobium jiangsuense</name>
    <dbReference type="NCBI Taxonomy" id="870476"/>
    <lineage>
        <taxon>Bacteria</taxon>
        <taxon>Pseudomonadati</taxon>
        <taxon>Pseudomonadota</taxon>
        <taxon>Alphaproteobacteria</taxon>
        <taxon>Sphingomonadales</taxon>
        <taxon>Sphingomonadaceae</taxon>
        <taxon>Sphingobium</taxon>
    </lineage>
</organism>
<evidence type="ECO:0000256" key="11">
    <source>
        <dbReference type="ARBA" id="ARBA00023136"/>
    </source>
</evidence>
<evidence type="ECO:0000256" key="3">
    <source>
        <dbReference type="ARBA" id="ARBA00022448"/>
    </source>
</evidence>
<evidence type="ECO:0000313" key="20">
    <source>
        <dbReference type="Proteomes" id="UP000571950"/>
    </source>
</evidence>
<dbReference type="GO" id="GO:0015344">
    <property type="term" value="F:siderophore uptake transmembrane transporter activity"/>
    <property type="evidence" value="ECO:0007669"/>
    <property type="project" value="TreeGrafter"/>
</dbReference>
<dbReference type="InterPro" id="IPR037066">
    <property type="entry name" value="Plug_dom_sf"/>
</dbReference>
<dbReference type="GO" id="GO:0015891">
    <property type="term" value="P:siderophore transport"/>
    <property type="evidence" value="ECO:0007669"/>
    <property type="project" value="InterPro"/>
</dbReference>
<evidence type="ECO:0000256" key="15">
    <source>
        <dbReference type="RuleBase" id="RU003357"/>
    </source>
</evidence>
<dbReference type="InterPro" id="IPR012910">
    <property type="entry name" value="Plug_dom"/>
</dbReference>
<evidence type="ECO:0000259" key="17">
    <source>
        <dbReference type="Pfam" id="PF00593"/>
    </source>
</evidence>
<dbReference type="PANTHER" id="PTHR32552:SF89">
    <property type="entry name" value="CATECHOLATE SIDEROPHORE RECEPTOR FIU"/>
    <property type="match status" value="1"/>
</dbReference>
<dbReference type="InterPro" id="IPR000531">
    <property type="entry name" value="Beta-barrel_TonB"/>
</dbReference>